<sequence length="176" mass="19082">MSREWRAGIIGGSALLTLVSGFLPWWAMRVGTETFVGSAWRMSSRWTVSVLLTVAAAVVWLAWRMARARVPVAILLAALAAVAVSVFLTLQQRSDVELWPPAEVTATPVPEFQLSATVEVSGTEFAESVMPRDHLRRYTDPRIEAGTSYGFWAGLAGMTLTGLALVVAGRGGRYQS</sequence>
<organism evidence="2 3">
    <name type="scientific">Paractinoplanes toevensis</name>
    <dbReference type="NCBI Taxonomy" id="571911"/>
    <lineage>
        <taxon>Bacteria</taxon>
        <taxon>Bacillati</taxon>
        <taxon>Actinomycetota</taxon>
        <taxon>Actinomycetes</taxon>
        <taxon>Micromonosporales</taxon>
        <taxon>Micromonosporaceae</taxon>
        <taxon>Paractinoplanes</taxon>
    </lineage>
</organism>
<evidence type="ECO:0000256" key="1">
    <source>
        <dbReference type="SAM" id="Phobius"/>
    </source>
</evidence>
<feature type="transmembrane region" description="Helical" evidence="1">
    <location>
        <begin position="46"/>
        <end position="63"/>
    </location>
</feature>
<keyword evidence="3" id="KW-1185">Reference proteome</keyword>
<protein>
    <submittedName>
        <fullName evidence="2">Uncharacterized protein</fullName>
    </submittedName>
</protein>
<evidence type="ECO:0000313" key="3">
    <source>
        <dbReference type="Proteomes" id="UP000677082"/>
    </source>
</evidence>
<feature type="transmembrane region" description="Helical" evidence="1">
    <location>
        <begin position="70"/>
        <end position="90"/>
    </location>
</feature>
<feature type="transmembrane region" description="Helical" evidence="1">
    <location>
        <begin position="7"/>
        <end position="26"/>
    </location>
</feature>
<evidence type="ECO:0000313" key="2">
    <source>
        <dbReference type="EMBL" id="GIM88703.1"/>
    </source>
</evidence>
<gene>
    <name evidence="2" type="ORF">Ato02nite_004960</name>
</gene>
<keyword evidence="1" id="KW-0812">Transmembrane</keyword>
<keyword evidence="1" id="KW-0472">Membrane</keyword>
<dbReference type="AlphaFoldDB" id="A0A919T3S1"/>
<feature type="transmembrane region" description="Helical" evidence="1">
    <location>
        <begin position="149"/>
        <end position="168"/>
    </location>
</feature>
<keyword evidence="1" id="KW-1133">Transmembrane helix</keyword>
<proteinExistence type="predicted"/>
<reference evidence="2 3" key="1">
    <citation type="submission" date="2021-03" db="EMBL/GenBank/DDBJ databases">
        <title>Whole genome shotgun sequence of Actinoplanes toevensis NBRC 105298.</title>
        <authorList>
            <person name="Komaki H."/>
            <person name="Tamura T."/>
        </authorList>
    </citation>
    <scope>NUCLEOTIDE SEQUENCE [LARGE SCALE GENOMIC DNA]</scope>
    <source>
        <strain evidence="2 3">NBRC 105298</strain>
    </source>
</reference>
<accession>A0A919T3S1</accession>
<dbReference type="EMBL" id="BOQN01000005">
    <property type="protein sequence ID" value="GIM88703.1"/>
    <property type="molecule type" value="Genomic_DNA"/>
</dbReference>
<name>A0A919T3S1_9ACTN</name>
<comment type="caution">
    <text evidence="2">The sequence shown here is derived from an EMBL/GenBank/DDBJ whole genome shotgun (WGS) entry which is preliminary data.</text>
</comment>
<dbReference type="Proteomes" id="UP000677082">
    <property type="component" value="Unassembled WGS sequence"/>
</dbReference>